<evidence type="ECO:0000313" key="2">
    <source>
        <dbReference type="EMBL" id="KAJ01594.1"/>
    </source>
</evidence>
<sequence length="100" mass="10867">MGSPRPRRQTVDLPSAKRGGSGAAKLQIWQIVLHLLGHKKALKTDIQNGQNGPHLTTAAQPIFCPSLMHLSAFHPAQPPKSAKFCANLTSRLPLRQLKST</sequence>
<dbReference type="AlphaFoldDB" id="A0A061SQ93"/>
<dbReference type="STRING" id="83219.PM02_18540"/>
<reference evidence="2 3" key="1">
    <citation type="journal article" date="2014" name="Genome Announc.">
        <title>Draft Genome Sequences of Two Isolates of the Roseobacter Group, Sulfitobacter sp. Strains 3SOLIMAR09 and 1FIGIMAR09, from Harbors of Mallorca Island (Mediterranean Sea).</title>
        <authorList>
            <person name="Mas-Llado M."/>
            <person name="Pina-Villalonga J.M."/>
            <person name="Brunet-Galmes I."/>
            <person name="Nogales B."/>
            <person name="Bosch R."/>
        </authorList>
    </citation>
    <scope>NUCLEOTIDE SEQUENCE [LARGE SCALE GENOMIC DNA]</scope>
    <source>
        <strain evidence="2 3">1FIGIMAR09</strain>
    </source>
</reference>
<accession>A0A061SQ93</accession>
<dbReference type="Proteomes" id="UP000027337">
    <property type="component" value="Unassembled WGS sequence"/>
</dbReference>
<dbReference type="EMBL" id="JEMU01000024">
    <property type="protein sequence ID" value="KAJ01594.1"/>
    <property type="molecule type" value="Genomic_DNA"/>
</dbReference>
<keyword evidence="3" id="KW-1185">Reference proteome</keyword>
<protein>
    <submittedName>
        <fullName evidence="2">Uncharacterized protein</fullName>
    </submittedName>
</protein>
<proteinExistence type="predicted"/>
<gene>
    <name evidence="2" type="ORF">PM02_18540</name>
</gene>
<organism evidence="2 3">
    <name type="scientific">Sulfitobacter mediterraneus</name>
    <dbReference type="NCBI Taxonomy" id="83219"/>
    <lineage>
        <taxon>Bacteria</taxon>
        <taxon>Pseudomonadati</taxon>
        <taxon>Pseudomonadota</taxon>
        <taxon>Alphaproteobacteria</taxon>
        <taxon>Rhodobacterales</taxon>
        <taxon>Roseobacteraceae</taxon>
        <taxon>Sulfitobacter</taxon>
    </lineage>
</organism>
<comment type="caution">
    <text evidence="2">The sequence shown here is derived from an EMBL/GenBank/DDBJ whole genome shotgun (WGS) entry which is preliminary data.</text>
</comment>
<name>A0A061SQ93_9RHOB</name>
<feature type="region of interest" description="Disordered" evidence="1">
    <location>
        <begin position="1"/>
        <end position="22"/>
    </location>
</feature>
<evidence type="ECO:0000313" key="3">
    <source>
        <dbReference type="Proteomes" id="UP000027337"/>
    </source>
</evidence>
<evidence type="ECO:0000256" key="1">
    <source>
        <dbReference type="SAM" id="MobiDB-lite"/>
    </source>
</evidence>